<reference evidence="3 6" key="2">
    <citation type="submission" date="2018-05" db="EMBL/GenBank/DDBJ databases">
        <title>Genomic Encyclopedia of Type Strains, Phase IV (KMG-V): Genome sequencing to study the core and pangenomes of soil and plant-associated prokaryotes.</title>
        <authorList>
            <person name="Whitman W."/>
        </authorList>
    </citation>
    <scope>NUCLEOTIDE SEQUENCE [LARGE SCALE GENOMIC DNA]</scope>
    <source>
        <strain evidence="3 6">SIr-6563</strain>
    </source>
</reference>
<keyword evidence="2" id="KW-0732">Signal</keyword>
<dbReference type="EMBL" id="FNZM01000009">
    <property type="protein sequence ID" value="SEJ86387.1"/>
    <property type="molecule type" value="Genomic_DNA"/>
</dbReference>
<evidence type="ECO:0000313" key="4">
    <source>
        <dbReference type="EMBL" id="SEJ86387.1"/>
    </source>
</evidence>
<name>A0A1A5X5E9_9BURK</name>
<dbReference type="EMBL" id="QJJV01000012">
    <property type="protein sequence ID" value="PXX14417.1"/>
    <property type="molecule type" value="Genomic_DNA"/>
</dbReference>
<feature type="region of interest" description="Disordered" evidence="1">
    <location>
        <begin position="48"/>
        <end position="67"/>
    </location>
</feature>
<dbReference type="AlphaFoldDB" id="A0A1A5X5E9"/>
<sequence length="139" mass="14261">MKTHATIRTLAQRSALTQADMLKRVGGRFGWRFAVALALTLLAVSHPAHAQDDGTGGDTSGAAPRNSEIGHAAHAWLAIQRSNSAAAPAQPMLGAEAGYAYKRYLKSFDTEIPATFGSSVKSGGTTGGGQSNGTSGGAY</sequence>
<evidence type="ECO:0000313" key="6">
    <source>
        <dbReference type="Proteomes" id="UP000247515"/>
    </source>
</evidence>
<dbReference type="OrthoDB" id="8797260at2"/>
<feature type="region of interest" description="Disordered" evidence="1">
    <location>
        <begin position="116"/>
        <end position="139"/>
    </location>
</feature>
<keyword evidence="6" id="KW-1185">Reference proteome</keyword>
<evidence type="ECO:0000256" key="1">
    <source>
        <dbReference type="SAM" id="MobiDB-lite"/>
    </source>
</evidence>
<reference evidence="4 5" key="1">
    <citation type="submission" date="2016-10" db="EMBL/GenBank/DDBJ databases">
        <authorList>
            <person name="Varghese N."/>
            <person name="Submissions S."/>
        </authorList>
    </citation>
    <scope>NUCLEOTIDE SEQUENCE [LARGE SCALE GENOMIC DNA]</scope>
    <source>
        <strain evidence="4 5">LMG 22274</strain>
    </source>
</reference>
<evidence type="ECO:0000313" key="3">
    <source>
        <dbReference type="EMBL" id="PXX14417.1"/>
    </source>
</evidence>
<evidence type="ECO:0000313" key="5">
    <source>
        <dbReference type="Proteomes" id="UP000183529"/>
    </source>
</evidence>
<evidence type="ECO:0000256" key="2">
    <source>
        <dbReference type="SAM" id="SignalP"/>
    </source>
</evidence>
<feature type="signal peptide" evidence="2">
    <location>
        <begin position="1"/>
        <end position="50"/>
    </location>
</feature>
<proteinExistence type="predicted"/>
<gene>
    <name evidence="3" type="ORF">C7400_11224</name>
    <name evidence="4" type="ORF">SAMN05216550_109309</name>
</gene>
<comment type="caution">
    <text evidence="4">The sequence shown here is derived from an EMBL/GenBank/DDBJ whole genome shotgun (WGS) entry which is preliminary data.</text>
</comment>
<organism evidence="4 5">
    <name type="scientific">Paraburkholderia tropica</name>
    <dbReference type="NCBI Taxonomy" id="92647"/>
    <lineage>
        <taxon>Bacteria</taxon>
        <taxon>Pseudomonadati</taxon>
        <taxon>Pseudomonadota</taxon>
        <taxon>Betaproteobacteria</taxon>
        <taxon>Burkholderiales</taxon>
        <taxon>Burkholderiaceae</taxon>
        <taxon>Paraburkholderia</taxon>
    </lineage>
</organism>
<feature type="chain" id="PRO_5015053533" evidence="2">
    <location>
        <begin position="51"/>
        <end position="139"/>
    </location>
</feature>
<dbReference type="Proteomes" id="UP000183529">
    <property type="component" value="Unassembled WGS sequence"/>
</dbReference>
<accession>A0A1A5X5E9</accession>
<dbReference type="Proteomes" id="UP000247515">
    <property type="component" value="Unassembled WGS sequence"/>
</dbReference>
<dbReference type="InterPro" id="IPR022053">
    <property type="entry name" value="DUF3613"/>
</dbReference>
<feature type="compositionally biased region" description="Gly residues" evidence="1">
    <location>
        <begin position="124"/>
        <end position="139"/>
    </location>
</feature>
<protein>
    <submittedName>
        <fullName evidence="3">Uncharacterized protein DUF3613</fullName>
    </submittedName>
</protein>
<dbReference type="Pfam" id="PF12266">
    <property type="entry name" value="DUF3613"/>
    <property type="match status" value="1"/>
</dbReference>